<dbReference type="Proteomes" id="UP000054565">
    <property type="component" value="Unassembled WGS sequence"/>
</dbReference>
<organism evidence="2 3">
    <name type="scientific">Coccidioides immitis RMSCC 2394</name>
    <dbReference type="NCBI Taxonomy" id="404692"/>
    <lineage>
        <taxon>Eukaryota</taxon>
        <taxon>Fungi</taxon>
        <taxon>Dikarya</taxon>
        <taxon>Ascomycota</taxon>
        <taxon>Pezizomycotina</taxon>
        <taxon>Eurotiomycetes</taxon>
        <taxon>Eurotiomycetidae</taxon>
        <taxon>Onygenales</taxon>
        <taxon>Onygenaceae</taxon>
        <taxon>Coccidioides</taxon>
    </lineage>
</organism>
<evidence type="ECO:0000313" key="3">
    <source>
        <dbReference type="Proteomes" id="UP000054565"/>
    </source>
</evidence>
<protein>
    <submittedName>
        <fullName evidence="2">Uncharacterized protein</fullName>
    </submittedName>
</protein>
<proteinExistence type="predicted"/>
<dbReference type="AlphaFoldDB" id="A0A0J6YDM2"/>
<reference evidence="3" key="1">
    <citation type="journal article" date="2010" name="Genome Res.">
        <title>Population genomic sequencing of Coccidioides fungi reveals recent hybridization and transposon control.</title>
        <authorList>
            <person name="Neafsey D.E."/>
            <person name="Barker B.M."/>
            <person name="Sharpton T.J."/>
            <person name="Stajich J.E."/>
            <person name="Park D.J."/>
            <person name="Whiston E."/>
            <person name="Hung C.-Y."/>
            <person name="McMahan C."/>
            <person name="White J."/>
            <person name="Sykes S."/>
            <person name="Heiman D."/>
            <person name="Young S."/>
            <person name="Zeng Q."/>
            <person name="Abouelleil A."/>
            <person name="Aftuck L."/>
            <person name="Bessette D."/>
            <person name="Brown A."/>
            <person name="FitzGerald M."/>
            <person name="Lui A."/>
            <person name="Macdonald J.P."/>
            <person name="Priest M."/>
            <person name="Orbach M.J."/>
            <person name="Galgiani J.N."/>
            <person name="Kirkland T.N."/>
            <person name="Cole G.T."/>
            <person name="Birren B.W."/>
            <person name="Henn M.R."/>
            <person name="Taylor J.W."/>
            <person name="Rounsley S.D."/>
        </authorList>
    </citation>
    <scope>NUCLEOTIDE SEQUENCE [LARGE SCALE GENOMIC DNA]</scope>
    <source>
        <strain evidence="3">RMSCC 2394</strain>
    </source>
</reference>
<accession>A0A0J6YDM2</accession>
<evidence type="ECO:0000256" key="1">
    <source>
        <dbReference type="SAM" id="MobiDB-lite"/>
    </source>
</evidence>
<evidence type="ECO:0000313" key="2">
    <source>
        <dbReference type="EMBL" id="KMP05144.1"/>
    </source>
</evidence>
<name>A0A0J6YDM2_COCIT</name>
<feature type="region of interest" description="Disordered" evidence="1">
    <location>
        <begin position="1"/>
        <end position="65"/>
    </location>
</feature>
<sequence length="116" mass="12916">MDGLEPGRSFIGSSNPSFCNKVHGEEEETTNPLPPTELILIPSRPSNAPDLRVHAKSPEYQSSPESIRGEFVTRFPVLTTKPYDRPQPIFHRLLVKDGLRGRSTVRVQDSSDTNTS</sequence>
<dbReference type="EMBL" id="DS028095">
    <property type="protein sequence ID" value="KMP05144.1"/>
    <property type="molecule type" value="Genomic_DNA"/>
</dbReference>
<gene>
    <name evidence="2" type="ORF">CIRG_04825</name>
</gene>